<comment type="caution">
    <text evidence="7">The sequence shown here is derived from an EMBL/GenBank/DDBJ whole genome shotgun (WGS) entry which is preliminary data.</text>
</comment>
<dbReference type="InterPro" id="IPR029048">
    <property type="entry name" value="HSP70_C_sf"/>
</dbReference>
<dbReference type="PATRIC" id="fig|1590043.3.peg.3086"/>
<dbReference type="GO" id="GO:0051082">
    <property type="term" value="F:unfolded protein binding"/>
    <property type="evidence" value="ECO:0007669"/>
    <property type="project" value="InterPro"/>
</dbReference>
<reference evidence="8" key="2">
    <citation type="journal article" date="2016" name="Genome Announc.">
        <title>Draft Genome Sequences of Two Novel Amoeba-Resistant Intranuclear Bacteria, 'Candidatus Berkiella cookevillensis' and 'Candidatus Berkiella aquae'.</title>
        <authorList>
            <person name="Mehari Y.T."/>
            <person name="Arivett B.A."/>
            <person name="Farone A.L."/>
            <person name="Gunderson J.H."/>
            <person name="Farone M.B."/>
        </authorList>
    </citation>
    <scope>NUCLEOTIDE SEQUENCE</scope>
    <source>
        <strain evidence="8">HT99</strain>
    </source>
</reference>
<dbReference type="SUPFAM" id="SSF100920">
    <property type="entry name" value="Heat shock protein 70kD (HSP70), peptide-binding domain"/>
    <property type="match status" value="1"/>
</dbReference>
<evidence type="ECO:0000256" key="2">
    <source>
        <dbReference type="ARBA" id="ARBA00022741"/>
    </source>
</evidence>
<evidence type="ECO:0000313" key="7">
    <source>
        <dbReference type="EMBL" id="KRG18188.1"/>
    </source>
</evidence>
<keyword evidence="2 5" id="KW-0547">Nucleotide-binding</keyword>
<dbReference type="STRING" id="295108.HT99x_03032"/>
<dbReference type="EMBL" id="LKAJ01000021">
    <property type="protein sequence ID" value="KRG18188.1"/>
    <property type="molecule type" value="Genomic_DNA"/>
</dbReference>
<dbReference type="Pfam" id="PF00012">
    <property type="entry name" value="HSP70"/>
    <property type="match status" value="1"/>
</dbReference>
<dbReference type="OrthoDB" id="9766019at2"/>
<accession>A0A0Q9YC66</accession>
<dbReference type="EMBL" id="LKAJ02000001">
    <property type="protein sequence ID" value="MCS5711034.1"/>
    <property type="molecule type" value="Genomic_DNA"/>
</dbReference>
<dbReference type="InterPro" id="IPR018181">
    <property type="entry name" value="Heat_shock_70_CS"/>
</dbReference>
<gene>
    <name evidence="5 7" type="primary">hscA</name>
    <name evidence="8" type="ORF">HT99x_006295</name>
    <name evidence="7" type="ORF">HT99x_03032</name>
</gene>
<dbReference type="Gene3D" id="2.60.34.10">
    <property type="entry name" value="Substrate Binding Domain Of DNAk, Chain A, domain 1"/>
    <property type="match status" value="1"/>
</dbReference>
<dbReference type="NCBIfam" id="NF003520">
    <property type="entry name" value="PRK05183.1"/>
    <property type="match status" value="1"/>
</dbReference>
<dbReference type="PROSITE" id="PS00297">
    <property type="entry name" value="HSP70_1"/>
    <property type="match status" value="1"/>
</dbReference>
<dbReference type="GO" id="GO:0016226">
    <property type="term" value="P:iron-sulfur cluster assembly"/>
    <property type="evidence" value="ECO:0007669"/>
    <property type="project" value="InterPro"/>
</dbReference>
<evidence type="ECO:0000256" key="1">
    <source>
        <dbReference type="ARBA" id="ARBA00007381"/>
    </source>
</evidence>
<dbReference type="PRINTS" id="PR00301">
    <property type="entry name" value="HEATSHOCK70"/>
</dbReference>
<dbReference type="PROSITE" id="PS01036">
    <property type="entry name" value="HSP70_3"/>
    <property type="match status" value="1"/>
</dbReference>
<evidence type="ECO:0000256" key="4">
    <source>
        <dbReference type="ARBA" id="ARBA00023186"/>
    </source>
</evidence>
<dbReference type="InterPro" id="IPR010236">
    <property type="entry name" value="ISC_FeS_clus_asmbl_HscA"/>
</dbReference>
<protein>
    <recommendedName>
        <fullName evidence="5">Chaperone protein HscA homolog</fullName>
    </recommendedName>
</protein>
<evidence type="ECO:0000256" key="3">
    <source>
        <dbReference type="ARBA" id="ARBA00022840"/>
    </source>
</evidence>
<dbReference type="SUPFAM" id="SSF100934">
    <property type="entry name" value="Heat shock protein 70kD (HSP70), C-terminal subdomain"/>
    <property type="match status" value="1"/>
</dbReference>
<dbReference type="RefSeq" id="WP_075067622.1">
    <property type="nucleotide sequence ID" value="NZ_LKAJ02000001.1"/>
</dbReference>
<dbReference type="PROSITE" id="PS00329">
    <property type="entry name" value="HSP70_2"/>
    <property type="match status" value="1"/>
</dbReference>
<dbReference type="InterPro" id="IPR013126">
    <property type="entry name" value="Hsp_70_fam"/>
</dbReference>
<dbReference type="AlphaFoldDB" id="A0A0Q9YC66"/>
<dbReference type="InterPro" id="IPR029047">
    <property type="entry name" value="HSP70_peptide-bd_sf"/>
</dbReference>
<keyword evidence="3 5" id="KW-0067">ATP-binding</keyword>
<keyword evidence="9" id="KW-1185">Reference proteome</keyword>
<dbReference type="SUPFAM" id="SSF53067">
    <property type="entry name" value="Actin-like ATPase domain"/>
    <property type="match status" value="2"/>
</dbReference>
<dbReference type="GO" id="GO:0005524">
    <property type="term" value="F:ATP binding"/>
    <property type="evidence" value="ECO:0007669"/>
    <property type="project" value="UniProtKB-KW"/>
</dbReference>
<organism evidence="7">
    <name type="scientific">Candidatus Berkiella aquae</name>
    <dbReference type="NCBI Taxonomy" id="295108"/>
    <lineage>
        <taxon>Bacteria</taxon>
        <taxon>Pseudomonadati</taxon>
        <taxon>Pseudomonadota</taxon>
        <taxon>Gammaproteobacteria</taxon>
        <taxon>Candidatus Berkiellales</taxon>
        <taxon>Candidatus Berkiellaceae</taxon>
        <taxon>Candidatus Berkiella</taxon>
    </lineage>
</organism>
<evidence type="ECO:0000313" key="9">
    <source>
        <dbReference type="Proteomes" id="UP000051497"/>
    </source>
</evidence>
<evidence type="ECO:0000313" key="8">
    <source>
        <dbReference type="EMBL" id="MCS5711034.1"/>
    </source>
</evidence>
<dbReference type="Proteomes" id="UP000051497">
    <property type="component" value="Unassembled WGS sequence"/>
</dbReference>
<name>A0A0Q9YC66_9GAMM</name>
<dbReference type="InterPro" id="IPR043129">
    <property type="entry name" value="ATPase_NBD"/>
</dbReference>
<dbReference type="Gene3D" id="3.30.420.40">
    <property type="match status" value="2"/>
</dbReference>
<keyword evidence="4 5" id="KW-0143">Chaperone</keyword>
<dbReference type="NCBIfam" id="TIGR01991">
    <property type="entry name" value="HscA"/>
    <property type="match status" value="1"/>
</dbReference>
<sequence length="612" mass="66577">MSLLEIKMPVLKQQERLAVGIDLGTTHSLIACDIKGEVQILTDEAAEELLPSVVHYQQDGQTLVGTAAKALFAQDPHNTIVSVKRLMGKNREDIQASGISLPLKWVNSQALQVETVAGAFSPVEISADILKSLIARAKKVDEKITDAVITVPAYFDEAQRQATKDAARLAGINVLRLLNEPTAAAIAYGLDQGAQGYCLVYDMGGGTFDVSLLKLSQGVFEVLATGGDTQLGGDDVDSAIAKWLLAQAQLSIDAYPLALVAARKAKEQLTTVSAVTVSLATWQGELSRTLLNEWIAPLIDRTLMLCQQVLKDASLKISDIDQVVLVGGSTRMPHLRERVTDFFAQTPLTNIDPDRVVAIGAAIQASQLAGNRRDNSVLLLDVVPLSLGIEMMGGVVEKIVLRNTSIPAQATQLFTTYQDNQTGLSLHVVQGERELANDCRSLAKFELTGIPAMPAGKARIEVIFRVDADGLLQVEAKEQSTGQRSQITVKPSYGLTEDMVNAIVETAIDSMDEDKQARKVQEKINEAQAVLLNLEKALQQDASLLSAKHYESLCHDIKRLQDSIQARQRDRIQQTLKEMEPLLQLFAELRLNAALRQVVAGKRVNELDTLLS</sequence>
<keyword evidence="8" id="KW-0378">Hydrolase</keyword>
<reference evidence="8" key="3">
    <citation type="submission" date="2021-06" db="EMBL/GenBank/DDBJ databases">
        <title>Genomic Description and Analysis of Intracellular Bacteria, Candidatus Berkiella cookevillensis and Candidatus Berkiella aquae.</title>
        <authorList>
            <person name="Kidane D.T."/>
            <person name="Mehari Y.T."/>
            <person name="Rice F.C."/>
            <person name="Arivett B.A."/>
            <person name="Farone A.L."/>
            <person name="Berk S.G."/>
            <person name="Farone M.B."/>
        </authorList>
    </citation>
    <scope>NUCLEOTIDE SEQUENCE</scope>
    <source>
        <strain evidence="8">HT99</strain>
    </source>
</reference>
<dbReference type="Gene3D" id="1.20.1270.10">
    <property type="match status" value="1"/>
</dbReference>
<reference evidence="7" key="1">
    <citation type="submission" date="2015-09" db="EMBL/GenBank/DDBJ databases">
        <title>Draft Genome Sequences of Two Novel Amoeba-resistant Intranuclear Bacteria, Candidatus Berkiella cookevillensis and Candidatus Berkiella aquae.</title>
        <authorList>
            <person name="Mehari Y.T."/>
            <person name="Arivett B.A."/>
            <person name="Farone A.L."/>
            <person name="Gunderson J.H."/>
            <person name="Farone M.B."/>
        </authorList>
    </citation>
    <scope>NUCLEOTIDE SEQUENCE [LARGE SCALE GENOMIC DNA]</scope>
    <source>
        <strain evidence="7">HT99</strain>
    </source>
</reference>
<dbReference type="HAMAP" id="MF_00679">
    <property type="entry name" value="HscA"/>
    <property type="match status" value="1"/>
</dbReference>
<dbReference type="GO" id="GO:0140662">
    <property type="term" value="F:ATP-dependent protein folding chaperone"/>
    <property type="evidence" value="ECO:0007669"/>
    <property type="project" value="InterPro"/>
</dbReference>
<evidence type="ECO:0000256" key="5">
    <source>
        <dbReference type="HAMAP-Rule" id="MF_00679"/>
    </source>
</evidence>
<comment type="similarity">
    <text evidence="1 5 6">Belongs to the heat shock protein 70 family.</text>
</comment>
<evidence type="ECO:0000256" key="6">
    <source>
        <dbReference type="RuleBase" id="RU003322"/>
    </source>
</evidence>
<dbReference type="Gene3D" id="3.90.640.10">
    <property type="entry name" value="Actin, Chain A, domain 4"/>
    <property type="match status" value="1"/>
</dbReference>
<dbReference type="PANTHER" id="PTHR19375">
    <property type="entry name" value="HEAT SHOCK PROTEIN 70KDA"/>
    <property type="match status" value="1"/>
</dbReference>
<dbReference type="FunFam" id="3.30.420.40:FF:000046">
    <property type="entry name" value="Chaperone protein HscA"/>
    <property type="match status" value="1"/>
</dbReference>
<proteinExistence type="inferred from homology"/>
<comment type="function">
    <text evidence="5">Chaperone involved in the maturation of iron-sulfur cluster-containing proteins. Has a low intrinsic ATPase activity which is markedly stimulated by HscB.</text>
</comment>
<dbReference type="GO" id="GO:0016887">
    <property type="term" value="F:ATP hydrolysis activity"/>
    <property type="evidence" value="ECO:0007669"/>
    <property type="project" value="UniProtKB-UniRule"/>
</dbReference>